<dbReference type="PANTHER" id="PTHR45924:SF2">
    <property type="entry name" value="FI17866P1"/>
    <property type="match status" value="1"/>
</dbReference>
<feature type="region of interest" description="Disordered" evidence="1">
    <location>
        <begin position="1117"/>
        <end position="1166"/>
    </location>
</feature>
<feature type="compositionally biased region" description="Polar residues" evidence="1">
    <location>
        <begin position="1148"/>
        <end position="1166"/>
    </location>
</feature>
<feature type="compositionally biased region" description="Polar residues" evidence="1">
    <location>
        <begin position="1119"/>
        <end position="1138"/>
    </location>
</feature>
<feature type="compositionally biased region" description="Low complexity" evidence="1">
    <location>
        <begin position="1195"/>
        <end position="1211"/>
    </location>
</feature>
<feature type="compositionally biased region" description="Basic and acidic residues" evidence="1">
    <location>
        <begin position="568"/>
        <end position="581"/>
    </location>
</feature>
<feature type="compositionally biased region" description="Polar residues" evidence="1">
    <location>
        <begin position="1429"/>
        <end position="1439"/>
    </location>
</feature>
<feature type="compositionally biased region" description="Basic and acidic residues" evidence="1">
    <location>
        <begin position="787"/>
        <end position="796"/>
    </location>
</feature>
<dbReference type="Gene3D" id="1.20.900.10">
    <property type="entry name" value="Dbl homology (DH) domain"/>
    <property type="match status" value="1"/>
</dbReference>
<feature type="region of interest" description="Disordered" evidence="1">
    <location>
        <begin position="482"/>
        <end position="584"/>
    </location>
</feature>
<feature type="compositionally biased region" description="Polar residues" evidence="1">
    <location>
        <begin position="827"/>
        <end position="840"/>
    </location>
</feature>
<dbReference type="GO" id="GO:0005085">
    <property type="term" value="F:guanyl-nucleotide exchange factor activity"/>
    <property type="evidence" value="ECO:0007669"/>
    <property type="project" value="InterPro"/>
</dbReference>
<feature type="compositionally biased region" description="Polar residues" evidence="1">
    <location>
        <begin position="308"/>
        <end position="326"/>
    </location>
</feature>
<feature type="compositionally biased region" description="Polar residues" evidence="1">
    <location>
        <begin position="1239"/>
        <end position="1249"/>
    </location>
</feature>
<name>W3VLR9_MOEAP</name>
<feature type="region of interest" description="Disordered" evidence="1">
    <location>
        <begin position="785"/>
        <end position="937"/>
    </location>
</feature>
<evidence type="ECO:0000313" key="4">
    <source>
        <dbReference type="Proteomes" id="UP000019462"/>
    </source>
</evidence>
<feature type="compositionally biased region" description="Basic and acidic residues" evidence="1">
    <location>
        <begin position="278"/>
        <end position="289"/>
    </location>
</feature>
<feature type="domain" description="DH" evidence="2">
    <location>
        <begin position="581"/>
        <end position="778"/>
    </location>
</feature>
<evidence type="ECO:0000256" key="1">
    <source>
        <dbReference type="SAM" id="MobiDB-lite"/>
    </source>
</evidence>
<feature type="compositionally biased region" description="Basic and acidic residues" evidence="1">
    <location>
        <begin position="82"/>
        <end position="96"/>
    </location>
</feature>
<dbReference type="SUPFAM" id="SSF48065">
    <property type="entry name" value="DBL homology domain (DH-domain)"/>
    <property type="match status" value="1"/>
</dbReference>
<feature type="compositionally biased region" description="Low complexity" evidence="1">
    <location>
        <begin position="482"/>
        <end position="524"/>
    </location>
</feature>
<dbReference type="Pfam" id="PF00621">
    <property type="entry name" value="RhoGEF"/>
    <property type="match status" value="1"/>
</dbReference>
<dbReference type="InterPro" id="IPR035899">
    <property type="entry name" value="DBL_dom_sf"/>
</dbReference>
<feature type="compositionally biased region" description="Gly residues" evidence="1">
    <location>
        <begin position="556"/>
        <end position="567"/>
    </location>
</feature>
<accession>W3VLR9</accession>
<dbReference type="SMART" id="SM00325">
    <property type="entry name" value="RhoGEF"/>
    <property type="match status" value="1"/>
</dbReference>
<feature type="region of interest" description="Disordered" evidence="1">
    <location>
        <begin position="74"/>
        <end position="102"/>
    </location>
</feature>
<feature type="compositionally biased region" description="Low complexity" evidence="1">
    <location>
        <begin position="813"/>
        <end position="826"/>
    </location>
</feature>
<dbReference type="PANTHER" id="PTHR45924">
    <property type="entry name" value="FI17866P1"/>
    <property type="match status" value="1"/>
</dbReference>
<sequence>MAAPRPTSLCHLVRTTAAAQTDACVQTGHTGPLAIYDLAGDWSRRGLFLVLAERDAWGGAGCARDVQRADAAGVSTCLPKSRQRDSGRRPVTKEPRAGGWSNERMVGRSTAKRIAIAAGHDRCARRGSHLAAPVAANPSSNQLCSAPLRTASVHLCLLAIFACFVPAPSSQPPARVIATANARFSSLRFFHLGLGLGLALAFASRAGSLHLAILIHLEASRFIVCSASSRIRSFIPLAAALSFQAHAFAHAHLLTPPYPRIFLHASIPIASPSRFHPPIDAHSPTRIDHPTPTMPPRHHIYHPDASARHSQPTPSSIPQYQPQSRPATFHSVRAPLPLHLHPNHSSWAPSTHPFQSRPPPATRIRVGCLVPSPLSNQCIFTPPQSQDELHRTDDIYLPRPISAHSRQSTMSAATASTVDLLPRMGQSSGMHSPFSIPHPLFNSDAGPSSFPSSRPPAPSSIDTSARKNADLLDALAGPSGALKLSSPSSAAAPPSSLELSQNAGSSLSAGGAFGASGSYSSSNGGASGGLGSTNIRSGGGGGGAGGRDDLHRNGAPGDGSGSGGNGGDDSHDDKDDKEKAKKSNPLVDLLDTEAAYVSELSKIIKKVAAAWSRSNFPPPELDAMFRNTEAIYRANRSFLKALKEIGPNPSSPKALGDLLMKWIDDLEAPYSRFCESYLCDFDAWSAVQSNPRLANLLLDVSGATDADGNPVTFSDRKRDPNEPWTLDGLFALPHIRLKYYKKLYSRLLKSTQPGRSDHRLLVGANEKLDELVDKSKRRLAASVLDEVAGRESRDSSFAESNVNSESSQRERVSSATSQSDSQSPNSRPVQTLGNKTSPTRGPSTGTANAASTASSAATSSLLPAAGRAPTPGGMPLFGAPTSQLNGLSLDHPSISAPRPELVRGNSEVASVHESGSQTAGEDSASTRTNSLSQPIESLEKRLDTSKTLDIFTMKPKKCQLQMHPPNLPFARALRKSADVVIHFTPSSGGPEISIRRAHMFLLTDLFLVCERMTPSEKAELSKGGVGPDMWLLYPPLAGKHLRVADLGGQGNTLSITILKKETLTVHTDSREAKDEWLEHFADCQKFAANLGLKVKTGSSTLSAPSAASSVSAASLGSAQPSLTTPALSPAISVTPSSTHGHDDVAESMPSTFGNDGPNSSPVIGSDLSRQASFNSVASFPKAAALGSPDLGNFAPGSSSAFSPRSPSPSNFGPGGAPPNGPHGFGGARPPMQMRPGMMSPSNGALSPDTSPAAGPVRYGPGGFGPNGPMAMGRPPLMQDPNMPPRSPGGMRGPPGPPGGPPGAGGAMFPRGGPSPVPGQMPGGPGSSPGFGPMHMRPGMAPHGPPGMGPGGPGGPGPAFMNGAPRPPMPRPPPGAQPWANGPPPPPPNGLGGREPYRRPSAPNLRQASHGSSGGGRTSDEGEGGRSFIRTRSVSSTGSTAPKLPSAMMKEGRDRSERGTDVSPPSSPVAKKQGPFRSTVSAQMRCKLFLKQGHAQWKSLGNARLKLFHILPDDIKQLVVENERKTLISTIVLTDGVERVGKVGVAVELSDRGNRTGIIYMLQMRSEESASGLFGQLLEGSDRTAAATSMAGSFA</sequence>
<reference evidence="3 4" key="1">
    <citation type="journal article" date="2014" name="Genome Announc.">
        <title>Genome sequence of the basidiomycetous fungus Pseudozyma aphidis DSM70725, an efficient producer of biosurfactant mannosylerythritol lipids.</title>
        <authorList>
            <person name="Lorenz S."/>
            <person name="Guenther M."/>
            <person name="Grumaz C."/>
            <person name="Rupp S."/>
            <person name="Zibek S."/>
            <person name="Sohn K."/>
        </authorList>
    </citation>
    <scope>NUCLEOTIDE SEQUENCE [LARGE SCALE GENOMIC DNA]</scope>
    <source>
        <strain evidence="4">ATCC 32657 / CBS 517.83 / DSM 70725 / JCM 10318 / NBRC 10182 / NRRL Y-7954 / St-0401</strain>
    </source>
</reference>
<feature type="region of interest" description="Disordered" evidence="1">
    <location>
        <begin position="278"/>
        <end position="326"/>
    </location>
</feature>
<feature type="compositionally biased region" description="Low complexity" evidence="1">
    <location>
        <begin position="1329"/>
        <end position="1341"/>
    </location>
</feature>
<feature type="compositionally biased region" description="Polar residues" evidence="1">
    <location>
        <begin position="913"/>
        <end position="935"/>
    </location>
</feature>
<feature type="compositionally biased region" description="Gly residues" evidence="1">
    <location>
        <begin position="525"/>
        <end position="545"/>
    </location>
</feature>
<dbReference type="GO" id="GO:0031267">
    <property type="term" value="F:small GTPase binding"/>
    <property type="evidence" value="ECO:0007669"/>
    <property type="project" value="TreeGrafter"/>
</dbReference>
<feature type="region of interest" description="Disordered" evidence="1">
    <location>
        <begin position="1195"/>
        <end position="1476"/>
    </location>
</feature>
<feature type="compositionally biased region" description="Pro residues" evidence="1">
    <location>
        <begin position="1364"/>
        <end position="1388"/>
    </location>
</feature>
<evidence type="ECO:0000313" key="3">
    <source>
        <dbReference type="EMBL" id="ETS61696.1"/>
    </source>
</evidence>
<dbReference type="InterPro" id="IPR000219">
    <property type="entry name" value="DH_dom"/>
</dbReference>
<feature type="compositionally biased region" description="Polar residues" evidence="1">
    <location>
        <begin position="797"/>
        <end position="806"/>
    </location>
</feature>
<organism evidence="3 4">
    <name type="scientific">Moesziomyces aphidis</name>
    <name type="common">Pseudozyma aphidis</name>
    <dbReference type="NCBI Taxonomy" id="84754"/>
    <lineage>
        <taxon>Eukaryota</taxon>
        <taxon>Fungi</taxon>
        <taxon>Dikarya</taxon>
        <taxon>Basidiomycota</taxon>
        <taxon>Ustilaginomycotina</taxon>
        <taxon>Ustilaginomycetes</taxon>
        <taxon>Ustilaginales</taxon>
        <taxon>Ustilaginaceae</taxon>
        <taxon>Moesziomyces</taxon>
    </lineage>
</organism>
<feature type="compositionally biased region" description="Basic and acidic residues" evidence="1">
    <location>
        <begin position="1449"/>
        <end position="1459"/>
    </location>
</feature>
<dbReference type="SUPFAM" id="SSF50729">
    <property type="entry name" value="PH domain-like"/>
    <property type="match status" value="1"/>
</dbReference>
<dbReference type="Proteomes" id="UP000019462">
    <property type="component" value="Unassembled WGS sequence"/>
</dbReference>
<comment type="caution">
    <text evidence="3">The sequence shown here is derived from an EMBL/GenBank/DDBJ whole genome shotgun (WGS) entry which is preliminary data.</text>
</comment>
<feature type="compositionally biased region" description="Low complexity" evidence="1">
    <location>
        <begin position="841"/>
        <end position="865"/>
    </location>
</feature>
<dbReference type="PROSITE" id="PS50010">
    <property type="entry name" value="DH_2"/>
    <property type="match status" value="1"/>
</dbReference>
<dbReference type="HOGENOM" id="CLU_005338_0_0_1"/>
<feature type="region of interest" description="Disordered" evidence="1">
    <location>
        <begin position="423"/>
        <end position="463"/>
    </location>
</feature>
<protein>
    <recommendedName>
        <fullName evidence="2">DH domain-containing protein</fullName>
    </recommendedName>
</protein>
<proteinExistence type="predicted"/>
<feature type="compositionally biased region" description="Pro residues" evidence="1">
    <location>
        <begin position="1342"/>
        <end position="1355"/>
    </location>
</feature>
<dbReference type="EMBL" id="AWNI01000014">
    <property type="protein sequence ID" value="ETS61696.1"/>
    <property type="molecule type" value="Genomic_DNA"/>
</dbReference>
<keyword evidence="4" id="KW-1185">Reference proteome</keyword>
<dbReference type="OrthoDB" id="6244550at2759"/>
<evidence type="ECO:0000259" key="2">
    <source>
        <dbReference type="PROSITE" id="PS50010"/>
    </source>
</evidence>
<gene>
    <name evidence="3" type="ORF">PaG_04195</name>
</gene>